<evidence type="ECO:0000256" key="2">
    <source>
        <dbReference type="ARBA" id="ARBA00040225"/>
    </source>
</evidence>
<comment type="caution">
    <text evidence="4">The sequence shown here is derived from an EMBL/GenBank/DDBJ whole genome shotgun (WGS) entry which is preliminary data.</text>
</comment>
<feature type="domain" description="DEP" evidence="3">
    <location>
        <begin position="47"/>
        <end position="138"/>
    </location>
</feature>
<evidence type="ECO:0000256" key="1">
    <source>
        <dbReference type="ARBA" id="ARBA00037970"/>
    </source>
</evidence>
<dbReference type="SUPFAM" id="SSF46785">
    <property type="entry name" value="Winged helix' DNA-binding domain"/>
    <property type="match status" value="1"/>
</dbReference>
<comment type="similarity">
    <text evidence="1">Belongs to the DEPDC7 family.</text>
</comment>
<evidence type="ECO:0000313" key="4">
    <source>
        <dbReference type="EMBL" id="TSK13492.1"/>
    </source>
</evidence>
<dbReference type="AlphaFoldDB" id="A0A556TI35"/>
<name>A0A556TI35_BAGYA</name>
<keyword evidence="5" id="KW-1185">Reference proteome</keyword>
<accession>A0A556TI35</accession>
<sequence>MASVKERGAALNLAEKLYSPMHHSSDQQMPTTLCQTSFIWSRLISHLQSEVKVKRRHYFLKAHDNCFVGSEAVTVIHAYINQSKVLGDDKVPRAKAVRVCQALLDCKVFEAVASKTFGKESKLLEFQDSVRSLYRFLNTQTPGLNCGENNLSSPIKEGSVDRWLHRDETLFANCTPVKPGHIMDIPMEELDLSHSFLHAECLPPSVVRKVWQEQTVQRLLQLIELPLLDGVLDCADCPQTAANNNVSDILYTSNYLDREILKAFKESQQDEWLFAALELIDFLPDQQVVELSRELPRLSLDDEGVKEPEEWTPTGIQQCKALIFKILAKHYGQASFQPFLPSGLNDVFTHITELLVNGKFDLALEVLQLCLKLLPAATREELYRLLSFMSLAADSQHMQLQKELENRIYVKKSFCSAIIQSKSLSKVKVDLLLLFMMDNHEDIFKVPGSLHKLVSEKLNDVVKRKDPNTQGYTFCQQISSNVYSDTVKNLTNSELFVLLRNIDENTKYSMKEKKRLLAQFYKGHPDIFAQYFGSRLSTISLSEF</sequence>
<evidence type="ECO:0000313" key="5">
    <source>
        <dbReference type="Proteomes" id="UP000319801"/>
    </source>
</evidence>
<dbReference type="GO" id="GO:0035556">
    <property type="term" value="P:intracellular signal transduction"/>
    <property type="evidence" value="ECO:0007669"/>
    <property type="project" value="InterPro"/>
</dbReference>
<dbReference type="Gene3D" id="1.10.10.10">
    <property type="entry name" value="Winged helix-like DNA-binding domain superfamily/Winged helix DNA-binding domain"/>
    <property type="match status" value="1"/>
</dbReference>
<organism evidence="4 5">
    <name type="scientific">Bagarius yarrelli</name>
    <name type="common">Goonch</name>
    <name type="synonym">Bagrus yarrelli</name>
    <dbReference type="NCBI Taxonomy" id="175774"/>
    <lineage>
        <taxon>Eukaryota</taxon>
        <taxon>Metazoa</taxon>
        <taxon>Chordata</taxon>
        <taxon>Craniata</taxon>
        <taxon>Vertebrata</taxon>
        <taxon>Euteleostomi</taxon>
        <taxon>Actinopterygii</taxon>
        <taxon>Neopterygii</taxon>
        <taxon>Teleostei</taxon>
        <taxon>Ostariophysi</taxon>
        <taxon>Siluriformes</taxon>
        <taxon>Sisoridae</taxon>
        <taxon>Sisorinae</taxon>
        <taxon>Bagarius</taxon>
    </lineage>
</organism>
<evidence type="ECO:0000259" key="3">
    <source>
        <dbReference type="PROSITE" id="PS50186"/>
    </source>
</evidence>
<dbReference type="EMBL" id="VCAZ01000001">
    <property type="protein sequence ID" value="TSK13492.1"/>
    <property type="molecule type" value="Genomic_DNA"/>
</dbReference>
<reference evidence="4 5" key="1">
    <citation type="journal article" date="2019" name="Genome Biol. Evol.">
        <title>Whole-Genome Sequencing of the Giant Devil Catfish, Bagarius yarrelli.</title>
        <authorList>
            <person name="Jiang W."/>
            <person name="Lv Y."/>
            <person name="Cheng L."/>
            <person name="Yang K."/>
            <person name="Chao B."/>
            <person name="Wang X."/>
            <person name="Li Y."/>
            <person name="Pan X."/>
            <person name="You X."/>
            <person name="Zhang Y."/>
            <person name="Yang J."/>
            <person name="Li J."/>
            <person name="Zhang X."/>
            <person name="Liu S."/>
            <person name="Sun C."/>
            <person name="Yang J."/>
            <person name="Shi Q."/>
        </authorList>
    </citation>
    <scope>NUCLEOTIDE SEQUENCE [LARGE SCALE GENOMIC DNA]</scope>
    <source>
        <strain evidence="4">JWS20170419001</strain>
        <tissue evidence="4">Muscle</tissue>
    </source>
</reference>
<gene>
    <name evidence="4" type="ORF">Baya_0366</name>
</gene>
<dbReference type="Proteomes" id="UP000319801">
    <property type="component" value="Unassembled WGS sequence"/>
</dbReference>
<dbReference type="InterPro" id="IPR036388">
    <property type="entry name" value="WH-like_DNA-bd_sf"/>
</dbReference>
<protein>
    <recommendedName>
        <fullName evidence="2">DEP domain-containing protein 7</fullName>
    </recommendedName>
</protein>
<dbReference type="PANTHER" id="PTHR16206:SF9">
    <property type="entry name" value="DEP DOMAIN-CONTAINING PROTEIN 7"/>
    <property type="match status" value="1"/>
</dbReference>
<dbReference type="OrthoDB" id="276323at2759"/>
<dbReference type="PANTHER" id="PTHR16206">
    <property type="entry name" value="DEP DOMAIN-CONTAINING"/>
    <property type="match status" value="1"/>
</dbReference>
<dbReference type="SMART" id="SM00049">
    <property type="entry name" value="DEP"/>
    <property type="match status" value="1"/>
</dbReference>
<proteinExistence type="inferred from homology"/>
<dbReference type="Pfam" id="PF00610">
    <property type="entry name" value="DEP"/>
    <property type="match status" value="1"/>
</dbReference>
<dbReference type="PROSITE" id="PS50186">
    <property type="entry name" value="DEP"/>
    <property type="match status" value="1"/>
</dbReference>
<dbReference type="InterPro" id="IPR036390">
    <property type="entry name" value="WH_DNA-bd_sf"/>
</dbReference>
<dbReference type="CDD" id="cd04405">
    <property type="entry name" value="RhoGAP_BRCC3-like"/>
    <property type="match status" value="1"/>
</dbReference>
<dbReference type="InterPro" id="IPR000591">
    <property type="entry name" value="DEP_dom"/>
</dbReference>